<dbReference type="AlphaFoldDB" id="A0AAV5WFR3"/>
<gene>
    <name evidence="2" type="ORF">PFISCL1PPCAC_21003</name>
</gene>
<comment type="caution">
    <text evidence="2">The sequence shown here is derived from an EMBL/GenBank/DDBJ whole genome shotgun (WGS) entry which is preliminary data.</text>
</comment>
<evidence type="ECO:0000313" key="2">
    <source>
        <dbReference type="EMBL" id="GMT29706.1"/>
    </source>
</evidence>
<proteinExistence type="predicted"/>
<keyword evidence="1" id="KW-1133">Transmembrane helix</keyword>
<organism evidence="2 3">
    <name type="scientific">Pristionchus fissidentatus</name>
    <dbReference type="NCBI Taxonomy" id="1538716"/>
    <lineage>
        <taxon>Eukaryota</taxon>
        <taxon>Metazoa</taxon>
        <taxon>Ecdysozoa</taxon>
        <taxon>Nematoda</taxon>
        <taxon>Chromadorea</taxon>
        <taxon>Rhabditida</taxon>
        <taxon>Rhabditina</taxon>
        <taxon>Diplogasteromorpha</taxon>
        <taxon>Diplogasteroidea</taxon>
        <taxon>Neodiplogasteridae</taxon>
        <taxon>Pristionchus</taxon>
    </lineage>
</organism>
<keyword evidence="3" id="KW-1185">Reference proteome</keyword>
<feature type="non-terminal residue" evidence="2">
    <location>
        <position position="1"/>
    </location>
</feature>
<sequence length="100" mass="10969">NGVSTGTVDHYMSILRSSALMIFFVIYFSILHENAQEEGEEPVLQSRTPCPLSFPQLISLHILVVAAFAAAAVVLKIYSISDYRRTAAYLSVAPTIVCFS</sequence>
<name>A0AAV5WFR3_9BILA</name>
<dbReference type="EMBL" id="BTSY01000005">
    <property type="protein sequence ID" value="GMT29706.1"/>
    <property type="molecule type" value="Genomic_DNA"/>
</dbReference>
<protein>
    <recommendedName>
        <fullName evidence="4">G protein-coupled receptor</fullName>
    </recommendedName>
</protein>
<feature type="non-terminal residue" evidence="2">
    <location>
        <position position="100"/>
    </location>
</feature>
<dbReference type="Proteomes" id="UP001432322">
    <property type="component" value="Unassembled WGS sequence"/>
</dbReference>
<evidence type="ECO:0000313" key="3">
    <source>
        <dbReference type="Proteomes" id="UP001432322"/>
    </source>
</evidence>
<evidence type="ECO:0000256" key="1">
    <source>
        <dbReference type="SAM" id="Phobius"/>
    </source>
</evidence>
<keyword evidence="1" id="KW-0472">Membrane</keyword>
<keyword evidence="1" id="KW-0812">Transmembrane</keyword>
<reference evidence="2" key="1">
    <citation type="submission" date="2023-10" db="EMBL/GenBank/DDBJ databases">
        <title>Genome assembly of Pristionchus species.</title>
        <authorList>
            <person name="Yoshida K."/>
            <person name="Sommer R.J."/>
        </authorList>
    </citation>
    <scope>NUCLEOTIDE SEQUENCE</scope>
    <source>
        <strain evidence="2">RS5133</strain>
    </source>
</reference>
<accession>A0AAV5WFR3</accession>
<feature type="transmembrane region" description="Helical" evidence="1">
    <location>
        <begin position="14"/>
        <end position="32"/>
    </location>
</feature>
<feature type="transmembrane region" description="Helical" evidence="1">
    <location>
        <begin position="52"/>
        <end position="75"/>
    </location>
</feature>
<evidence type="ECO:0008006" key="4">
    <source>
        <dbReference type="Google" id="ProtNLM"/>
    </source>
</evidence>